<evidence type="ECO:0000259" key="6">
    <source>
        <dbReference type="PROSITE" id="PS51792"/>
    </source>
</evidence>
<feature type="domain" description="Yippee" evidence="6">
    <location>
        <begin position="57"/>
        <end position="154"/>
    </location>
</feature>
<keyword evidence="2" id="KW-0479">Metal-binding</keyword>
<dbReference type="InterPro" id="IPR004910">
    <property type="entry name" value="Yippee/Mis18/Cereblon"/>
</dbReference>
<keyword evidence="3" id="KW-0862">Zinc</keyword>
<organism evidence="7 8">
    <name type="scientific">Prunus dulcis</name>
    <name type="common">Almond</name>
    <name type="synonym">Amygdalus dulcis</name>
    <dbReference type="NCBI Taxonomy" id="3755"/>
    <lineage>
        <taxon>Eukaryota</taxon>
        <taxon>Viridiplantae</taxon>
        <taxon>Streptophyta</taxon>
        <taxon>Embryophyta</taxon>
        <taxon>Tracheophyta</taxon>
        <taxon>Spermatophyta</taxon>
        <taxon>Magnoliopsida</taxon>
        <taxon>eudicotyledons</taxon>
        <taxon>Gunneridae</taxon>
        <taxon>Pentapetalae</taxon>
        <taxon>rosids</taxon>
        <taxon>fabids</taxon>
        <taxon>Rosales</taxon>
        <taxon>Rosaceae</taxon>
        <taxon>Amygdaloideae</taxon>
        <taxon>Amygdaleae</taxon>
        <taxon>Prunus</taxon>
    </lineage>
</organism>
<evidence type="ECO:0000256" key="4">
    <source>
        <dbReference type="RuleBase" id="RU110713"/>
    </source>
</evidence>
<proteinExistence type="inferred from homology"/>
<keyword evidence="5" id="KW-0732">Signal</keyword>
<dbReference type="AlphaFoldDB" id="A0AAD4Z296"/>
<dbReference type="InterPro" id="IPR034751">
    <property type="entry name" value="Yippee"/>
</dbReference>
<evidence type="ECO:0000256" key="2">
    <source>
        <dbReference type="ARBA" id="ARBA00022723"/>
    </source>
</evidence>
<keyword evidence="8" id="KW-1185">Reference proteome</keyword>
<evidence type="ECO:0000256" key="5">
    <source>
        <dbReference type="SAM" id="SignalP"/>
    </source>
</evidence>
<dbReference type="PROSITE" id="PS51792">
    <property type="entry name" value="YIPPEE"/>
    <property type="match status" value="1"/>
</dbReference>
<accession>A0AAD4Z296</accession>
<comment type="caution">
    <text evidence="7">The sequence shown here is derived from an EMBL/GenBank/DDBJ whole genome shotgun (WGS) entry which is preliminary data.</text>
</comment>
<evidence type="ECO:0000256" key="3">
    <source>
        <dbReference type="ARBA" id="ARBA00022833"/>
    </source>
</evidence>
<protein>
    <recommendedName>
        <fullName evidence="4">Protein yippee-like</fullName>
    </recommendedName>
</protein>
<comment type="similarity">
    <text evidence="1 4">Belongs to the yippee family.</text>
</comment>
<gene>
    <name evidence="7" type="ORF">L3X38_029523</name>
</gene>
<evidence type="ECO:0000313" key="7">
    <source>
        <dbReference type="EMBL" id="KAI5330126.1"/>
    </source>
</evidence>
<dbReference type="InterPro" id="IPR039058">
    <property type="entry name" value="Yippee_fam"/>
</dbReference>
<name>A0AAD4Z296_PRUDU</name>
<reference evidence="7 8" key="1">
    <citation type="journal article" date="2022" name="G3 (Bethesda)">
        <title>Whole-genome sequence and methylome profiling of the almond [Prunus dulcis (Mill.) D.A. Webb] cultivar 'Nonpareil'.</title>
        <authorList>
            <person name="D'Amico-Willman K.M."/>
            <person name="Ouma W.Z."/>
            <person name="Meulia T."/>
            <person name="Sideli G.M."/>
            <person name="Gradziel T.M."/>
            <person name="Fresnedo-Ramirez J."/>
        </authorList>
    </citation>
    <scope>NUCLEOTIDE SEQUENCE [LARGE SCALE GENOMIC DNA]</scope>
    <source>
        <strain evidence="7">Clone GOH B32 T37-40</strain>
    </source>
</reference>
<dbReference type="Pfam" id="PF03226">
    <property type="entry name" value="Yippee-Mis18"/>
    <property type="match status" value="1"/>
</dbReference>
<dbReference type="EMBL" id="JAJFAZ020000005">
    <property type="protein sequence ID" value="KAI5330126.1"/>
    <property type="molecule type" value="Genomic_DNA"/>
</dbReference>
<dbReference type="PANTHER" id="PTHR13848">
    <property type="entry name" value="PROTEIN YIPPEE-LIKE CG15309-RELATED"/>
    <property type="match status" value="1"/>
</dbReference>
<dbReference type="Proteomes" id="UP001054821">
    <property type="component" value="Chromosome 5"/>
</dbReference>
<sequence>MTGLLANTGLLELGELLLATHLAGRKPTAQPFFRNGVDPTVLLHLSVSEMAQFGGNPFFSCRNCQNPLALRDDLVSKKFVTKSGAGYMFSHAMNIIVGQKEDRKLMTGVFSIADIFCSNCGEVLGWKYVRAYEISERYKEGKFIIERAKIAKEY</sequence>
<evidence type="ECO:0000256" key="1">
    <source>
        <dbReference type="ARBA" id="ARBA00005613"/>
    </source>
</evidence>
<feature type="signal peptide" evidence="5">
    <location>
        <begin position="1"/>
        <end position="19"/>
    </location>
</feature>
<dbReference type="GO" id="GO:0046872">
    <property type="term" value="F:metal ion binding"/>
    <property type="evidence" value="ECO:0007669"/>
    <property type="project" value="UniProtKB-KW"/>
</dbReference>
<evidence type="ECO:0000313" key="8">
    <source>
        <dbReference type="Proteomes" id="UP001054821"/>
    </source>
</evidence>
<feature type="chain" id="PRO_5041924229" description="Protein yippee-like" evidence="5">
    <location>
        <begin position="20"/>
        <end position="154"/>
    </location>
</feature>